<evidence type="ECO:0000313" key="12">
    <source>
        <dbReference type="Proteomes" id="UP000298652"/>
    </source>
</evidence>
<name>A0A4U6V2G2_SETVI</name>
<organism evidence="11 12">
    <name type="scientific">Setaria viridis</name>
    <name type="common">Green bristlegrass</name>
    <name type="synonym">Setaria italica subsp. viridis</name>
    <dbReference type="NCBI Taxonomy" id="4556"/>
    <lineage>
        <taxon>Eukaryota</taxon>
        <taxon>Viridiplantae</taxon>
        <taxon>Streptophyta</taxon>
        <taxon>Embryophyta</taxon>
        <taxon>Tracheophyta</taxon>
        <taxon>Spermatophyta</taxon>
        <taxon>Magnoliopsida</taxon>
        <taxon>Liliopsida</taxon>
        <taxon>Poales</taxon>
        <taxon>Poaceae</taxon>
        <taxon>PACMAD clade</taxon>
        <taxon>Panicoideae</taxon>
        <taxon>Panicodae</taxon>
        <taxon>Paniceae</taxon>
        <taxon>Cenchrinae</taxon>
        <taxon>Setaria</taxon>
    </lineage>
</organism>
<protein>
    <recommendedName>
        <fullName evidence="13">Cytochrome P450</fullName>
    </recommendedName>
</protein>
<keyword evidence="12" id="KW-1185">Reference proteome</keyword>
<dbReference type="GO" id="GO:0016020">
    <property type="term" value="C:membrane"/>
    <property type="evidence" value="ECO:0007669"/>
    <property type="project" value="UniProtKB-SubCell"/>
</dbReference>
<dbReference type="Proteomes" id="UP000298652">
    <property type="component" value="Chromosome 4"/>
</dbReference>
<evidence type="ECO:0000313" key="11">
    <source>
        <dbReference type="EMBL" id="TKW20929.1"/>
    </source>
</evidence>
<evidence type="ECO:0000256" key="9">
    <source>
        <dbReference type="ARBA" id="ARBA00023033"/>
    </source>
</evidence>
<dbReference type="GO" id="GO:0004497">
    <property type="term" value="F:monooxygenase activity"/>
    <property type="evidence" value="ECO:0007669"/>
    <property type="project" value="UniProtKB-KW"/>
</dbReference>
<comment type="subcellular location">
    <subcellularLocation>
        <location evidence="1">Membrane</location>
    </subcellularLocation>
</comment>
<sequence length="158" mass="18190">MFRTWSTILTGKTSFTWFGPVPRVTIAEPELVREVLSNKFGHFGRLQRMLHHGRMLPAFAACCSDLVKRWEGLVADGKLPCEVDVWPEMQNLTGDVIARAAFGSSYLEGRRIFQLQAEQIHLVVQAMNKFYIPGYLYLPTRTNRRMKKLRSLRRSMGS</sequence>
<dbReference type="GO" id="GO:0006629">
    <property type="term" value="P:lipid metabolic process"/>
    <property type="evidence" value="ECO:0007669"/>
    <property type="project" value="UniProtKB-ARBA"/>
</dbReference>
<dbReference type="InterPro" id="IPR050665">
    <property type="entry name" value="Cytochrome_P450_Monooxygen"/>
</dbReference>
<evidence type="ECO:0000256" key="5">
    <source>
        <dbReference type="ARBA" id="ARBA00022723"/>
    </source>
</evidence>
<gene>
    <name evidence="11" type="ORF">SEVIR_4G196102v2</name>
</gene>
<evidence type="ECO:0008006" key="13">
    <source>
        <dbReference type="Google" id="ProtNLM"/>
    </source>
</evidence>
<reference evidence="11" key="1">
    <citation type="submission" date="2019-03" db="EMBL/GenBank/DDBJ databases">
        <title>WGS assembly of Setaria viridis.</title>
        <authorList>
            <person name="Huang P."/>
            <person name="Jenkins J."/>
            <person name="Grimwood J."/>
            <person name="Barry K."/>
            <person name="Healey A."/>
            <person name="Mamidi S."/>
            <person name="Sreedasyam A."/>
            <person name="Shu S."/>
            <person name="Feldman M."/>
            <person name="Wu J."/>
            <person name="Yu Y."/>
            <person name="Chen C."/>
            <person name="Johnson J."/>
            <person name="Rokhsar D."/>
            <person name="Baxter I."/>
            <person name="Schmutz J."/>
            <person name="Brutnell T."/>
            <person name="Kellogg E."/>
        </authorList>
    </citation>
    <scope>NUCLEOTIDE SEQUENCE [LARGE SCALE GENOMIC DNA]</scope>
</reference>
<dbReference type="GO" id="GO:0020037">
    <property type="term" value="F:heme binding"/>
    <property type="evidence" value="ECO:0007669"/>
    <property type="project" value="InterPro"/>
</dbReference>
<evidence type="ECO:0000256" key="6">
    <source>
        <dbReference type="ARBA" id="ARBA00022989"/>
    </source>
</evidence>
<dbReference type="SUPFAM" id="SSF48264">
    <property type="entry name" value="Cytochrome P450"/>
    <property type="match status" value="1"/>
</dbReference>
<keyword evidence="4" id="KW-0812">Transmembrane</keyword>
<evidence type="ECO:0000256" key="10">
    <source>
        <dbReference type="ARBA" id="ARBA00023136"/>
    </source>
</evidence>
<keyword evidence="6" id="KW-1133">Transmembrane helix</keyword>
<dbReference type="InterPro" id="IPR036396">
    <property type="entry name" value="Cyt_P450_sf"/>
</dbReference>
<keyword evidence="8" id="KW-0408">Iron</keyword>
<dbReference type="GO" id="GO:0005506">
    <property type="term" value="F:iron ion binding"/>
    <property type="evidence" value="ECO:0007669"/>
    <property type="project" value="InterPro"/>
</dbReference>
<keyword evidence="3" id="KW-0349">Heme</keyword>
<evidence type="ECO:0000256" key="2">
    <source>
        <dbReference type="ARBA" id="ARBA00010617"/>
    </source>
</evidence>
<proteinExistence type="inferred from homology"/>
<dbReference type="Gene3D" id="1.20.120.990">
    <property type="entry name" value="Glycosyltransferase family 88, C-terminal domain"/>
    <property type="match status" value="1"/>
</dbReference>
<keyword evidence="10" id="KW-0472">Membrane</keyword>
<comment type="similarity">
    <text evidence="2">Belongs to the cytochrome P450 family.</text>
</comment>
<evidence type="ECO:0000256" key="7">
    <source>
        <dbReference type="ARBA" id="ARBA00023002"/>
    </source>
</evidence>
<keyword evidence="9" id="KW-0503">Monooxygenase</keyword>
<keyword evidence="7" id="KW-0560">Oxidoreductase</keyword>
<evidence type="ECO:0000256" key="3">
    <source>
        <dbReference type="ARBA" id="ARBA00022617"/>
    </source>
</evidence>
<dbReference type="AlphaFoldDB" id="A0A4U6V2G2"/>
<evidence type="ECO:0000256" key="4">
    <source>
        <dbReference type="ARBA" id="ARBA00022692"/>
    </source>
</evidence>
<dbReference type="PANTHER" id="PTHR24282:SF49">
    <property type="entry name" value="OS01G0628700 PROTEIN"/>
    <property type="match status" value="1"/>
</dbReference>
<accession>A0A4U6V2G2</accession>
<evidence type="ECO:0000256" key="8">
    <source>
        <dbReference type="ARBA" id="ARBA00023004"/>
    </source>
</evidence>
<keyword evidence="5" id="KW-0479">Metal-binding</keyword>
<dbReference type="EMBL" id="CM016555">
    <property type="protein sequence ID" value="TKW20929.1"/>
    <property type="molecule type" value="Genomic_DNA"/>
</dbReference>
<dbReference type="Gramene" id="TKW20929">
    <property type="protein sequence ID" value="TKW20929"/>
    <property type="gene ID" value="SEVIR_4G196102v2"/>
</dbReference>
<dbReference type="GO" id="GO:0016705">
    <property type="term" value="F:oxidoreductase activity, acting on paired donors, with incorporation or reduction of molecular oxygen"/>
    <property type="evidence" value="ECO:0007669"/>
    <property type="project" value="InterPro"/>
</dbReference>
<dbReference type="PANTHER" id="PTHR24282">
    <property type="entry name" value="CYTOCHROME P450 FAMILY MEMBER"/>
    <property type="match status" value="1"/>
</dbReference>
<evidence type="ECO:0000256" key="1">
    <source>
        <dbReference type="ARBA" id="ARBA00004370"/>
    </source>
</evidence>